<dbReference type="Pfam" id="PF00702">
    <property type="entry name" value="Hydrolase"/>
    <property type="match status" value="1"/>
</dbReference>
<evidence type="ECO:0000256" key="2">
    <source>
        <dbReference type="ARBA" id="ARBA00022723"/>
    </source>
</evidence>
<keyword evidence="3" id="KW-0378">Hydrolase</keyword>
<dbReference type="AlphaFoldDB" id="A0A8J4FZY6"/>
<dbReference type="InterPro" id="IPR006439">
    <property type="entry name" value="HAD-SF_hydro_IA"/>
</dbReference>
<protein>
    <recommendedName>
        <fullName evidence="5">glycerol-1-phosphatase</fullName>
        <ecNumber evidence="5">3.1.3.21</ecNumber>
    </recommendedName>
</protein>
<comment type="caution">
    <text evidence="9">The sequence shown here is derived from an EMBL/GenBank/DDBJ whole genome shotgun (WGS) entry which is preliminary data.</text>
</comment>
<comment type="cofactor">
    <cofactor evidence="1">
        <name>Mg(2+)</name>
        <dbReference type="ChEBI" id="CHEBI:18420"/>
    </cofactor>
</comment>
<dbReference type="EC" id="3.1.3.21" evidence="5"/>
<dbReference type="OrthoDB" id="40579at2759"/>
<dbReference type="Proteomes" id="UP000747110">
    <property type="component" value="Unassembled WGS sequence"/>
</dbReference>
<name>A0A8J4FZY6_9CHLO</name>
<dbReference type="InterPro" id="IPR023198">
    <property type="entry name" value="PGP-like_dom2"/>
</dbReference>
<evidence type="ECO:0000256" key="1">
    <source>
        <dbReference type="ARBA" id="ARBA00001946"/>
    </source>
</evidence>
<evidence type="ECO:0000313" key="9">
    <source>
        <dbReference type="EMBL" id="GIL92924.1"/>
    </source>
</evidence>
<evidence type="ECO:0000256" key="3">
    <source>
        <dbReference type="ARBA" id="ARBA00022801"/>
    </source>
</evidence>
<evidence type="ECO:0000256" key="6">
    <source>
        <dbReference type="ARBA" id="ARBA00048354"/>
    </source>
</evidence>
<reference evidence="9" key="1">
    <citation type="journal article" date="2021" name="Proc. Natl. Acad. Sci. U.S.A.">
        <title>Three genomes in the algal genus Volvox reveal the fate of a haploid sex-determining region after a transition to homothallism.</title>
        <authorList>
            <person name="Yamamoto K."/>
            <person name="Hamaji T."/>
            <person name="Kawai-Toyooka H."/>
            <person name="Matsuzaki R."/>
            <person name="Takahashi F."/>
            <person name="Nishimura Y."/>
            <person name="Kawachi M."/>
            <person name="Noguchi H."/>
            <person name="Minakuchi Y."/>
            <person name="Umen J.G."/>
            <person name="Toyoda A."/>
            <person name="Nozaki H."/>
        </authorList>
    </citation>
    <scope>NUCLEOTIDE SEQUENCE</scope>
    <source>
        <strain evidence="9">NIES-3786</strain>
    </source>
</reference>
<dbReference type="GO" id="GO:0043136">
    <property type="term" value="F:sn-glycerol 3-phosphatase activity"/>
    <property type="evidence" value="ECO:0007669"/>
    <property type="project" value="UniProtKB-ARBA"/>
</dbReference>
<dbReference type="FunFam" id="3.40.50.1000:FF:000055">
    <property type="entry name" value="Haloacid dehalogenase-like hydrolase family protein"/>
    <property type="match status" value="1"/>
</dbReference>
<dbReference type="PANTHER" id="PTHR18901:SF38">
    <property type="entry name" value="PSEUDOURIDINE-5'-PHOSPHATASE"/>
    <property type="match status" value="1"/>
</dbReference>
<accession>A0A8J4FZY6</accession>
<sequence length="300" mass="32931">MLEMLYKICEPAASPIRDFYLRSGLRKERGISRIGNRILRKLDFSLRIRVTTLVSASTFRMAATPTAAAEMRMAPTVLAVIFDMDGLLLDTEKAYTIAQQHILDRFGRTFTWELKAQMMGRQALEAAKVLLDALQLSPAEITPEQFLSERDALLHDIFPESPLLPGAERLVRHLAAHRIPIAVATGSNQSQFALKTSKHRDLFALFDNVVTGDMVHRAKPDPAIFLRAVEGLPPPIPAPASVLVFEDAPNGVQAALAAGMQVVMVPDGGLPVELQRCGATALLGSLEDFKPEEWGLPPYA</sequence>
<dbReference type="SFLD" id="SFLDG01129">
    <property type="entry name" value="C1.5:_HAD__Beta-PGM__Phosphata"/>
    <property type="match status" value="1"/>
</dbReference>
<dbReference type="SFLD" id="SFLDG01135">
    <property type="entry name" value="C1.5.6:_HAD__Beta-PGM__Phospha"/>
    <property type="match status" value="1"/>
</dbReference>
<dbReference type="InterPro" id="IPR023214">
    <property type="entry name" value="HAD_sf"/>
</dbReference>
<keyword evidence="2" id="KW-0479">Metal-binding</keyword>
<evidence type="ECO:0000256" key="4">
    <source>
        <dbReference type="ARBA" id="ARBA00022842"/>
    </source>
</evidence>
<dbReference type="PANTHER" id="PTHR18901">
    <property type="entry name" value="2-DEOXYGLUCOSE-6-PHOSPHATE PHOSPHATASE 2"/>
    <property type="match status" value="1"/>
</dbReference>
<comment type="catalytic activity">
    <reaction evidence="7">
        <text>sn-glycerol 1-phosphate + H2O = glycerol + phosphate</text>
        <dbReference type="Rhea" id="RHEA:46084"/>
        <dbReference type="ChEBI" id="CHEBI:15377"/>
        <dbReference type="ChEBI" id="CHEBI:17754"/>
        <dbReference type="ChEBI" id="CHEBI:43474"/>
        <dbReference type="ChEBI" id="CHEBI:57685"/>
        <dbReference type="EC" id="3.1.3.21"/>
    </reaction>
</comment>
<keyword evidence="4" id="KW-0460">Magnesium</keyword>
<dbReference type="Gene3D" id="3.40.50.1000">
    <property type="entry name" value="HAD superfamily/HAD-like"/>
    <property type="match status" value="1"/>
</dbReference>
<dbReference type="EMBL" id="BNCP01000084">
    <property type="protein sequence ID" value="GIL92924.1"/>
    <property type="molecule type" value="Genomic_DNA"/>
</dbReference>
<dbReference type="GO" id="GO:0046872">
    <property type="term" value="F:metal ion binding"/>
    <property type="evidence" value="ECO:0007669"/>
    <property type="project" value="UniProtKB-KW"/>
</dbReference>
<dbReference type="Gene3D" id="1.10.150.240">
    <property type="entry name" value="Putative phosphatase, domain 2"/>
    <property type="match status" value="1"/>
</dbReference>
<dbReference type="FunFam" id="1.10.150.240:FF:000001">
    <property type="entry name" value="Haloacid dehalogenase-like hydrolase domain"/>
    <property type="match status" value="1"/>
</dbReference>
<evidence type="ECO:0000256" key="5">
    <source>
        <dbReference type="ARBA" id="ARBA00038981"/>
    </source>
</evidence>
<dbReference type="NCBIfam" id="TIGR01509">
    <property type="entry name" value="HAD-SF-IA-v3"/>
    <property type="match status" value="1"/>
</dbReference>
<dbReference type="GO" id="GO:0006114">
    <property type="term" value="P:glycerol biosynthetic process"/>
    <property type="evidence" value="ECO:0007669"/>
    <property type="project" value="UniProtKB-ARBA"/>
</dbReference>
<evidence type="ECO:0000256" key="7">
    <source>
        <dbReference type="ARBA" id="ARBA00049369"/>
    </source>
</evidence>
<evidence type="ECO:0000256" key="8">
    <source>
        <dbReference type="ARBA" id="ARBA00061496"/>
    </source>
</evidence>
<keyword evidence="10" id="KW-1185">Reference proteome</keyword>
<comment type="catalytic activity">
    <reaction evidence="6">
        <text>sn-glycerol 3-phosphate + H2O = glycerol + phosphate</text>
        <dbReference type="Rhea" id="RHEA:66372"/>
        <dbReference type="ChEBI" id="CHEBI:15377"/>
        <dbReference type="ChEBI" id="CHEBI:17754"/>
        <dbReference type="ChEBI" id="CHEBI:43474"/>
        <dbReference type="ChEBI" id="CHEBI:57597"/>
        <dbReference type="EC" id="3.1.3.21"/>
    </reaction>
</comment>
<comment type="similarity">
    <text evidence="8">Belongs to the HAD-like hydrolase superfamily. DOG/GPP family.</text>
</comment>
<organism evidence="9 10">
    <name type="scientific">Volvox reticuliferus</name>
    <dbReference type="NCBI Taxonomy" id="1737510"/>
    <lineage>
        <taxon>Eukaryota</taxon>
        <taxon>Viridiplantae</taxon>
        <taxon>Chlorophyta</taxon>
        <taxon>core chlorophytes</taxon>
        <taxon>Chlorophyceae</taxon>
        <taxon>CS clade</taxon>
        <taxon>Chlamydomonadales</taxon>
        <taxon>Volvocaceae</taxon>
        <taxon>Volvox</taxon>
    </lineage>
</organism>
<dbReference type="InterPro" id="IPR036412">
    <property type="entry name" value="HAD-like_sf"/>
</dbReference>
<dbReference type="SFLD" id="SFLDS00003">
    <property type="entry name" value="Haloacid_Dehalogenase"/>
    <property type="match status" value="1"/>
</dbReference>
<evidence type="ECO:0000313" key="10">
    <source>
        <dbReference type="Proteomes" id="UP000747110"/>
    </source>
</evidence>
<gene>
    <name evidence="9" type="ORF">Vretifemale_20344</name>
</gene>
<dbReference type="SUPFAM" id="SSF56784">
    <property type="entry name" value="HAD-like"/>
    <property type="match status" value="1"/>
</dbReference>
<proteinExistence type="inferred from homology"/>